<protein>
    <recommendedName>
        <fullName evidence="3">Cytochrome c-type biogenesis protein H TPR domain-containing protein</fullName>
    </recommendedName>
</protein>
<name>A0A2N5Y656_9GAMM</name>
<dbReference type="PANTHER" id="PTHR12788">
    <property type="entry name" value="PROTEIN-TYROSINE SULFOTRANSFERASE 2"/>
    <property type="match status" value="1"/>
</dbReference>
<feature type="repeat" description="TPR" evidence="2">
    <location>
        <begin position="276"/>
        <end position="309"/>
    </location>
</feature>
<dbReference type="Proteomes" id="UP000234845">
    <property type="component" value="Unassembled WGS sequence"/>
</dbReference>
<evidence type="ECO:0000256" key="2">
    <source>
        <dbReference type="PROSITE-ProRule" id="PRU00339"/>
    </source>
</evidence>
<dbReference type="OrthoDB" id="9815894at2"/>
<dbReference type="Pfam" id="PF23914">
    <property type="entry name" value="TPR_CcmH_CycH"/>
    <property type="match status" value="1"/>
</dbReference>
<dbReference type="InterPro" id="IPR019734">
    <property type="entry name" value="TPR_rpt"/>
</dbReference>
<dbReference type="Pfam" id="PF13469">
    <property type="entry name" value="Sulfotransfer_3"/>
    <property type="match status" value="1"/>
</dbReference>
<dbReference type="GO" id="GO:0008476">
    <property type="term" value="F:protein-tyrosine sulfotransferase activity"/>
    <property type="evidence" value="ECO:0007669"/>
    <property type="project" value="InterPro"/>
</dbReference>
<dbReference type="InterPro" id="IPR011990">
    <property type="entry name" value="TPR-like_helical_dom_sf"/>
</dbReference>
<dbReference type="EMBL" id="PKLZ01000001">
    <property type="protein sequence ID" value="PLW83873.1"/>
    <property type="molecule type" value="Genomic_DNA"/>
</dbReference>
<dbReference type="SUPFAM" id="SSF52540">
    <property type="entry name" value="P-loop containing nucleoside triphosphate hydrolases"/>
    <property type="match status" value="1"/>
</dbReference>
<dbReference type="Pfam" id="PF13414">
    <property type="entry name" value="TPR_11"/>
    <property type="match status" value="1"/>
</dbReference>
<dbReference type="InterPro" id="IPR056413">
    <property type="entry name" value="TPR_CcmH_CycH"/>
</dbReference>
<comment type="caution">
    <text evidence="4">The sequence shown here is derived from an EMBL/GenBank/DDBJ whole genome shotgun (WGS) entry which is preliminary data.</text>
</comment>
<dbReference type="InterPro" id="IPR027417">
    <property type="entry name" value="P-loop_NTPase"/>
</dbReference>
<evidence type="ECO:0000259" key="3">
    <source>
        <dbReference type="Pfam" id="PF23914"/>
    </source>
</evidence>
<dbReference type="InterPro" id="IPR026634">
    <property type="entry name" value="TPST-like"/>
</dbReference>
<dbReference type="PANTHER" id="PTHR12788:SF10">
    <property type="entry name" value="PROTEIN-TYROSINE SULFOTRANSFERASE"/>
    <property type="match status" value="1"/>
</dbReference>
<dbReference type="RefSeq" id="WP_101519510.1">
    <property type="nucleotide sequence ID" value="NZ_PKLZ01000001.1"/>
</dbReference>
<dbReference type="Gene3D" id="3.40.50.300">
    <property type="entry name" value="P-loop containing nucleotide triphosphate hydrolases"/>
    <property type="match status" value="1"/>
</dbReference>
<dbReference type="Gene3D" id="1.25.40.10">
    <property type="entry name" value="Tetratricopeptide repeat domain"/>
    <property type="match status" value="2"/>
</dbReference>
<dbReference type="Pfam" id="PF13174">
    <property type="entry name" value="TPR_6"/>
    <property type="match status" value="1"/>
</dbReference>
<feature type="domain" description="Cytochrome c-type biogenesis protein H TPR" evidence="3">
    <location>
        <begin position="164"/>
        <end position="276"/>
    </location>
</feature>
<organism evidence="4 5">
    <name type="scientific">Kineobactrum sediminis</name>
    <dbReference type="NCBI Taxonomy" id="1905677"/>
    <lineage>
        <taxon>Bacteria</taxon>
        <taxon>Pseudomonadati</taxon>
        <taxon>Pseudomonadota</taxon>
        <taxon>Gammaproteobacteria</taxon>
        <taxon>Cellvibrionales</taxon>
        <taxon>Halieaceae</taxon>
        <taxon>Kineobactrum</taxon>
    </lineage>
</organism>
<dbReference type="PROSITE" id="PS50005">
    <property type="entry name" value="TPR"/>
    <property type="match status" value="1"/>
</dbReference>
<dbReference type="AlphaFoldDB" id="A0A2N5Y656"/>
<evidence type="ECO:0000313" key="5">
    <source>
        <dbReference type="Proteomes" id="UP000234845"/>
    </source>
</evidence>
<evidence type="ECO:0000313" key="4">
    <source>
        <dbReference type="EMBL" id="PLW83873.1"/>
    </source>
</evidence>
<evidence type="ECO:0000256" key="1">
    <source>
        <dbReference type="ARBA" id="ARBA00022679"/>
    </source>
</evidence>
<keyword evidence="5" id="KW-1185">Reference proteome</keyword>
<accession>A0A2N5Y656</accession>
<dbReference type="SUPFAM" id="SSF48452">
    <property type="entry name" value="TPR-like"/>
    <property type="match status" value="1"/>
</dbReference>
<gene>
    <name evidence="4" type="ORF">CWI75_00485</name>
</gene>
<proteinExistence type="predicted"/>
<keyword evidence="2" id="KW-0802">TPR repeat</keyword>
<keyword evidence="1" id="KW-0808">Transferase</keyword>
<sequence length="656" mass="73501">MSTANPSPSLRSIQEKIVAQAFSPALDDLAILLGTEPENTDALYMAAVCHRYLRQFDDAARCLEQLKILSPDFGRAHQEEGHLQRAMGNEDAALNAYSRACQSNPALEASFRAQLEILNRRGAGEYAQQVQSQLDALLRLPKPLVAVTDLISQGKLVKAEEICRQFLQKAPHHIEAMRLLADIGIRLGALEEAEFLLESATTFAPDNTPARIDYIRALRKRQKFSKAFEQARALLASAPDNLQFQSLYAIECMQTGDYDTALATFDAILQRVPSDPTTLTSRGHALKTCGRFDAAVASYRAALASNPNYAEAWHSLANLKTYRFSDQDIATMQAQAADSALSFMDRVYVSFALGKAFEDAADYQASFEYYARGNALKKAQSRYDAGQISEELAAQARVLTAGFLAKRAGEGCPAPDPIFIVGLPRAGSTLLEQILSSHSQIDGTLELPNILSCAQQLRRRKRENGAAPAYPDVLAELPREELRALGEQFITDTRIHRQGAPYFIDKMPNNFRHIGLIKLILPNAKIIDARREPMACCFSSFKQLFAEGQEFSYDLEDLGHYYRDYVALMDHWDTVLPDFVLRVNHEDVLEDLEGQVARMLAFIGVPFEESCLHYYETERAVRTPSSEQVRKPIYRDAVEQWRNYAPWLEPLRKIFA</sequence>
<dbReference type="SMART" id="SM00028">
    <property type="entry name" value="TPR"/>
    <property type="match status" value="5"/>
</dbReference>
<reference evidence="5" key="1">
    <citation type="submission" date="2017-11" db="EMBL/GenBank/DDBJ databases">
        <title>The draft genome sequence of Chromatocurvus sp. F02.</title>
        <authorList>
            <person name="Du Z.-J."/>
            <person name="Chang Y.-Q."/>
        </authorList>
    </citation>
    <scope>NUCLEOTIDE SEQUENCE [LARGE SCALE GENOMIC DNA]</scope>
    <source>
        <strain evidence="5">F02</strain>
    </source>
</reference>